<proteinExistence type="inferred from homology"/>
<dbReference type="InterPro" id="IPR009044">
    <property type="entry name" value="ssDNA-bd_transcriptional_reg"/>
</dbReference>
<feature type="compositionally biased region" description="Low complexity" evidence="3">
    <location>
        <begin position="222"/>
        <end position="235"/>
    </location>
</feature>
<dbReference type="GO" id="GO:0006355">
    <property type="term" value="P:regulation of DNA-templated transcription"/>
    <property type="evidence" value="ECO:0007669"/>
    <property type="project" value="InterPro"/>
</dbReference>
<feature type="compositionally biased region" description="Low complexity" evidence="3">
    <location>
        <begin position="184"/>
        <end position="199"/>
    </location>
</feature>
<dbReference type="OrthoDB" id="511009at2759"/>
<dbReference type="EMBL" id="FO082273">
    <property type="protein sequence ID" value="CCO17199.1"/>
    <property type="molecule type" value="Genomic_DNA"/>
</dbReference>
<dbReference type="KEGG" id="bpg:Bathy06g01570"/>
<evidence type="ECO:0000256" key="3">
    <source>
        <dbReference type="SAM" id="MobiDB-lite"/>
    </source>
</evidence>
<reference evidence="4 5" key="1">
    <citation type="submission" date="2011-10" db="EMBL/GenBank/DDBJ databases">
        <authorList>
            <person name="Genoscope - CEA"/>
        </authorList>
    </citation>
    <scope>NUCLEOTIDE SEQUENCE [LARGE SCALE GENOMIC DNA]</scope>
    <source>
        <strain evidence="4 5">RCC 1105</strain>
    </source>
</reference>
<dbReference type="GeneID" id="19015137"/>
<dbReference type="InterPro" id="IPR013742">
    <property type="entry name" value="Whirly"/>
</dbReference>
<dbReference type="PANTHER" id="PTHR31745">
    <property type="entry name" value="SINGLE-STRANDED DNA-BINDING PROTEIN WHY2, MITOCHONDRIAL"/>
    <property type="match status" value="1"/>
</dbReference>
<keyword evidence="5" id="KW-1185">Reference proteome</keyword>
<dbReference type="SUPFAM" id="SSF54447">
    <property type="entry name" value="ssDNA-binding transcriptional regulator domain"/>
    <property type="match status" value="1"/>
</dbReference>
<dbReference type="eggNOG" id="ENOG502QRRY">
    <property type="taxonomic scope" value="Eukaryota"/>
</dbReference>
<feature type="region of interest" description="Disordered" evidence="3">
    <location>
        <begin position="400"/>
        <end position="419"/>
    </location>
</feature>
<name>K8EGS3_9CHLO</name>
<dbReference type="Pfam" id="PF08536">
    <property type="entry name" value="Whirly"/>
    <property type="match status" value="1"/>
</dbReference>
<sequence length="419" mass="44679">MSALSLRPLNRLYIFSLKSSSSSASSCSTRCGKNAKTTSSRFFSSFRSSSLLWGTRTTRTISSSGRFEIGKATKSASSFYSSSSSSENNNNNNYYYGGEREEKAQNQYKDAFASPPLVVSNGDRLSGPGANRAIKWVPSDAKSNAFGEEEASYAASNNKDNYYARETPSAPPWGASGGGGGLSSGQQQTQTQTQNRGNNNYGGPGASYSSSSSYGGGGGGYNNNNNNNSSSSSSSSGRTFVDFSIYKSKSALSVKLVKPTFETDHQGRTIMKRSGGILLEFAPSIGTRKYDWTRKGSFMLSPIEAAELANRLNPSRQSIAQKVEFFHDPGMGGSSQGSVTKSLKMEAMPDGTGGVFLNYNQTKFGEKLNVNIPVSFGEVSALELLIKHLVPRVMGFFEEDSSTTSSSSTSSSSAAGYGY</sequence>
<dbReference type="AlphaFoldDB" id="K8EGS3"/>
<dbReference type="GO" id="GO:0006952">
    <property type="term" value="P:defense response"/>
    <property type="evidence" value="ECO:0007669"/>
    <property type="project" value="InterPro"/>
</dbReference>
<dbReference type="RefSeq" id="XP_007512599.1">
    <property type="nucleotide sequence ID" value="XM_007512537.1"/>
</dbReference>
<organism evidence="4 5">
    <name type="scientific">Bathycoccus prasinos</name>
    <dbReference type="NCBI Taxonomy" id="41875"/>
    <lineage>
        <taxon>Eukaryota</taxon>
        <taxon>Viridiplantae</taxon>
        <taxon>Chlorophyta</taxon>
        <taxon>Mamiellophyceae</taxon>
        <taxon>Mamiellales</taxon>
        <taxon>Bathycoccaceae</taxon>
        <taxon>Bathycoccus</taxon>
    </lineage>
</organism>
<evidence type="ECO:0000256" key="2">
    <source>
        <dbReference type="ARBA" id="ARBA00022946"/>
    </source>
</evidence>
<dbReference type="Gene3D" id="2.30.31.10">
    <property type="entry name" value="Transcriptional Coactivator Pc4, Chain A"/>
    <property type="match status" value="1"/>
</dbReference>
<dbReference type="STRING" id="41875.K8EGS3"/>
<protein>
    <submittedName>
        <fullName evidence="4">Uncharacterized protein</fullName>
    </submittedName>
</protein>
<gene>
    <name evidence="4" type="ORF">Bathy06g01570</name>
</gene>
<accession>K8EGS3</accession>
<evidence type="ECO:0000256" key="1">
    <source>
        <dbReference type="ARBA" id="ARBA00006061"/>
    </source>
</evidence>
<feature type="compositionally biased region" description="Low complexity" evidence="3">
    <location>
        <begin position="402"/>
        <end position="413"/>
    </location>
</feature>
<dbReference type="PANTHER" id="PTHR31745:SF1">
    <property type="entry name" value="SINGLE-STRANDED DNA-BINDING PROTEIN WHY2, MITOCHONDRIAL"/>
    <property type="match status" value="1"/>
</dbReference>
<dbReference type="Proteomes" id="UP000198341">
    <property type="component" value="Chromosome 6"/>
</dbReference>
<evidence type="ECO:0000313" key="4">
    <source>
        <dbReference type="EMBL" id="CCO17199.1"/>
    </source>
</evidence>
<feature type="region of interest" description="Disordered" evidence="3">
    <location>
        <begin position="162"/>
        <end position="235"/>
    </location>
</feature>
<comment type="similarity">
    <text evidence="1">Belongs to the Whirly family.</text>
</comment>
<feature type="region of interest" description="Disordered" evidence="3">
    <location>
        <begin position="78"/>
        <end position="97"/>
    </location>
</feature>
<keyword evidence="2" id="KW-0809">Transit peptide</keyword>
<dbReference type="GO" id="GO:0003697">
    <property type="term" value="F:single-stranded DNA binding"/>
    <property type="evidence" value="ECO:0007669"/>
    <property type="project" value="InterPro"/>
</dbReference>
<feature type="compositionally biased region" description="Low complexity" evidence="3">
    <location>
        <begin position="78"/>
        <end position="96"/>
    </location>
</feature>
<evidence type="ECO:0000313" key="5">
    <source>
        <dbReference type="Proteomes" id="UP000198341"/>
    </source>
</evidence>